<dbReference type="RefSeq" id="WP_209526184.1">
    <property type="nucleotide sequence ID" value="NZ_JAEEGA010000004.1"/>
</dbReference>
<dbReference type="EMBL" id="JAEEGA010000004">
    <property type="protein sequence ID" value="MBP1040788.1"/>
    <property type="molecule type" value="Genomic_DNA"/>
</dbReference>
<organism evidence="1 2">
    <name type="scientific">Vagococcus allomyrinae</name>
    <dbReference type="NCBI Taxonomy" id="2794353"/>
    <lineage>
        <taxon>Bacteria</taxon>
        <taxon>Bacillati</taxon>
        <taxon>Bacillota</taxon>
        <taxon>Bacilli</taxon>
        <taxon>Lactobacillales</taxon>
        <taxon>Enterococcaceae</taxon>
        <taxon>Vagococcus</taxon>
    </lineage>
</organism>
<gene>
    <name evidence="1" type="ORF">I6N95_07210</name>
</gene>
<dbReference type="Pfam" id="PF11392">
    <property type="entry name" value="AllH"/>
    <property type="match status" value="1"/>
</dbReference>
<comment type="caution">
    <text evidence="1">The sequence shown here is derived from an EMBL/GenBank/DDBJ whole genome shotgun (WGS) entry which is preliminary data.</text>
</comment>
<dbReference type="AlphaFoldDB" id="A0A940PB55"/>
<name>A0A940PB55_9ENTE</name>
<reference evidence="1" key="1">
    <citation type="submission" date="2020-12" db="EMBL/GenBank/DDBJ databases">
        <title>Vagococcus allomyrinae sp. nov. and Enterococcus lavae sp. nov., isolated from the larvae of Allomyrina dichotoma.</title>
        <authorList>
            <person name="Lee S.D."/>
        </authorList>
    </citation>
    <scope>NUCLEOTIDE SEQUENCE</scope>
    <source>
        <strain evidence="1">BWB3-3</strain>
    </source>
</reference>
<keyword evidence="2" id="KW-1185">Reference proteome</keyword>
<dbReference type="Proteomes" id="UP000674938">
    <property type="component" value="Unassembled WGS sequence"/>
</dbReference>
<evidence type="ECO:0000313" key="1">
    <source>
        <dbReference type="EMBL" id="MBP1040788.1"/>
    </source>
</evidence>
<proteinExistence type="predicted"/>
<protein>
    <submittedName>
        <fullName evidence="1">DUF2877 domain-containing protein</fullName>
    </submittedName>
</protein>
<dbReference type="InterPro" id="IPR021530">
    <property type="entry name" value="AllH-like"/>
</dbReference>
<accession>A0A940PB55</accession>
<evidence type="ECO:0000313" key="2">
    <source>
        <dbReference type="Proteomes" id="UP000674938"/>
    </source>
</evidence>
<sequence>MNIKWKGDLVDELLVNSSEITCHSQFTHGVNLRVANQLLFIGDDQKGCVPFGIHLSKNEFQIINHQPDWPNKVKKTATGLLLGDLKLDLVQSSSYPNRLPDIQLRKSQEMTVANQILNEYLKKTGYDFSPLFTDLIFGTANLQSHTSDQYLAYYIGRGLGLTPAGDDFTIGLLAIDTIQPFLPKDFRSKLEQTLSDKRTTDVSESYLASASRGHFSSLVIEVIKSFASSKQAIETAVLALANSGSTSGSDTLVGIYYGLQHIQPKTV</sequence>